<gene>
    <name evidence="1" type="ordered locus">HCH_06169</name>
</gene>
<protein>
    <submittedName>
        <fullName evidence="1">Uncharacterized protein</fullName>
    </submittedName>
</protein>
<accession>Q2S960</accession>
<evidence type="ECO:0000313" key="2">
    <source>
        <dbReference type="Proteomes" id="UP000000238"/>
    </source>
</evidence>
<dbReference type="STRING" id="349521.HCH_06169"/>
<dbReference type="HOGENOM" id="CLU_3389718_0_0_6"/>
<keyword evidence="2" id="KW-1185">Reference proteome</keyword>
<dbReference type="KEGG" id="hch:HCH_06169"/>
<proteinExistence type="predicted"/>
<dbReference type="AlphaFoldDB" id="Q2S960"/>
<organism evidence="1 2">
    <name type="scientific">Hahella chejuensis (strain KCTC 2396)</name>
    <dbReference type="NCBI Taxonomy" id="349521"/>
    <lineage>
        <taxon>Bacteria</taxon>
        <taxon>Pseudomonadati</taxon>
        <taxon>Pseudomonadota</taxon>
        <taxon>Gammaproteobacteria</taxon>
        <taxon>Oceanospirillales</taxon>
        <taxon>Hahellaceae</taxon>
        <taxon>Hahella</taxon>
    </lineage>
</organism>
<sequence length="32" mass="3775">MARDVEDNLTEWSKLVQKQYVKKFNTSGFVGR</sequence>
<evidence type="ECO:0000313" key="1">
    <source>
        <dbReference type="EMBL" id="ABC32814.1"/>
    </source>
</evidence>
<name>Q2S960_HAHCH</name>
<reference evidence="1 2" key="1">
    <citation type="journal article" date="2005" name="Nucleic Acids Res.">
        <title>Genomic blueprint of Hahella chejuensis, a marine microbe producing an algicidal agent.</title>
        <authorList>
            <person name="Jeong H."/>
            <person name="Yim J.H."/>
            <person name="Lee C."/>
            <person name="Choi S.-H."/>
            <person name="Park Y.K."/>
            <person name="Yoon S.H."/>
            <person name="Hur C.-G."/>
            <person name="Kang H.-Y."/>
            <person name="Kim D."/>
            <person name="Lee H.H."/>
            <person name="Park K.H."/>
            <person name="Park S.-H."/>
            <person name="Park H.-S."/>
            <person name="Lee H.K."/>
            <person name="Oh T.K."/>
            <person name="Kim J.F."/>
        </authorList>
    </citation>
    <scope>NUCLEOTIDE SEQUENCE [LARGE SCALE GENOMIC DNA]</scope>
    <source>
        <strain evidence="1 2">KCTC 2396</strain>
    </source>
</reference>
<dbReference type="Proteomes" id="UP000000238">
    <property type="component" value="Chromosome"/>
</dbReference>
<dbReference type="EMBL" id="CP000155">
    <property type="protein sequence ID" value="ABC32814.1"/>
    <property type="molecule type" value="Genomic_DNA"/>
</dbReference>